<protein>
    <recommendedName>
        <fullName evidence="5">Integrase</fullName>
    </recommendedName>
</protein>
<evidence type="ECO:0000313" key="4">
    <source>
        <dbReference type="Proteomes" id="UP000474565"/>
    </source>
</evidence>
<evidence type="ECO:0000313" key="3">
    <source>
        <dbReference type="EMBL" id="MYM85247.1"/>
    </source>
</evidence>
<sequence length="471" mass="53677">MPPNLRKSPYGYTYLRSIPAELRPLIPGKKTVVKEALGRDRSKALARWAELEVYTTKLFADARNILLTGRRQESALDAFLKKDRATRLKELPASTDGLAEQLSALYLSGLDNDYSARENQSRWFDDDEPAELTSQIDEVLAMLRKAVLTGNTTAFQPMVDQLAMMRGYQLIDESGEDLQRVTFRFLRAALAGCETLAKRQQGQFADTPALPAEPLPASWELDALATPKPPPAPVPVLSDVTEHYIKFLETKHSKTQTTSLSCWQRFVTFCNDKPLSQIGTNDVYSFFEARLHAEKKPWSMDYCSTVHRGLGEAFTVAKTKELCKHNPAKELEMLPKIKASEERKRLKPRYPYTVEQLNILFSSDWYDPVATNWLGRMKWDLGARYWVPLLCLFHGLRIREVLQLLAADVKVEEVPLLSIQVDEGGADEDKRDDDNDDRLPTRTLKNDATKRTVPPSRCRSLLGWWRVRSCR</sequence>
<dbReference type="InterPro" id="IPR011010">
    <property type="entry name" value="DNA_brk_join_enz"/>
</dbReference>
<evidence type="ECO:0008006" key="5">
    <source>
        <dbReference type="Google" id="ProtNLM"/>
    </source>
</evidence>
<evidence type="ECO:0000256" key="1">
    <source>
        <dbReference type="ARBA" id="ARBA00023125"/>
    </source>
</evidence>
<dbReference type="SUPFAM" id="SSF56349">
    <property type="entry name" value="DNA breaking-rejoining enzymes"/>
    <property type="match status" value="1"/>
</dbReference>
<keyword evidence="1" id="KW-0238">DNA-binding</keyword>
<dbReference type="Gene3D" id="1.10.150.130">
    <property type="match status" value="1"/>
</dbReference>
<accession>A0A6L8MT70</accession>
<feature type="region of interest" description="Disordered" evidence="2">
    <location>
        <begin position="425"/>
        <end position="451"/>
    </location>
</feature>
<name>A0A6L8MT70_9BURK</name>
<evidence type="ECO:0000256" key="2">
    <source>
        <dbReference type="SAM" id="MobiDB-lite"/>
    </source>
</evidence>
<feature type="compositionally biased region" description="Basic and acidic residues" evidence="2">
    <location>
        <begin position="427"/>
        <end position="450"/>
    </location>
</feature>
<dbReference type="EMBL" id="WWCP01000055">
    <property type="protein sequence ID" value="MYM85247.1"/>
    <property type="molecule type" value="Genomic_DNA"/>
</dbReference>
<dbReference type="InterPro" id="IPR010998">
    <property type="entry name" value="Integrase_recombinase_N"/>
</dbReference>
<dbReference type="Proteomes" id="UP000474565">
    <property type="component" value="Unassembled WGS sequence"/>
</dbReference>
<organism evidence="3 4">
    <name type="scientific">Duganella lactea</name>
    <dbReference type="NCBI Taxonomy" id="2692173"/>
    <lineage>
        <taxon>Bacteria</taxon>
        <taxon>Pseudomonadati</taxon>
        <taxon>Pseudomonadota</taxon>
        <taxon>Betaproteobacteria</taxon>
        <taxon>Burkholderiales</taxon>
        <taxon>Oxalobacteraceae</taxon>
        <taxon>Telluria group</taxon>
        <taxon>Duganella</taxon>
    </lineage>
</organism>
<dbReference type="RefSeq" id="WP_161021577.1">
    <property type="nucleotide sequence ID" value="NZ_WWCP01000055.1"/>
</dbReference>
<comment type="caution">
    <text evidence="3">The sequence shown here is derived from an EMBL/GenBank/DDBJ whole genome shotgun (WGS) entry which is preliminary data.</text>
</comment>
<gene>
    <name evidence="3" type="ORF">GTP44_25325</name>
</gene>
<reference evidence="3 4" key="1">
    <citation type="submission" date="2019-12" db="EMBL/GenBank/DDBJ databases">
        <title>Novel species isolated from a subtropical stream in China.</title>
        <authorList>
            <person name="Lu H."/>
        </authorList>
    </citation>
    <scope>NUCLEOTIDE SEQUENCE [LARGE SCALE GENOMIC DNA]</scope>
    <source>
        <strain evidence="3 4">FT50W</strain>
    </source>
</reference>
<dbReference type="GO" id="GO:0003677">
    <property type="term" value="F:DNA binding"/>
    <property type="evidence" value="ECO:0007669"/>
    <property type="project" value="UniProtKB-KW"/>
</dbReference>
<dbReference type="AlphaFoldDB" id="A0A6L8MT70"/>
<proteinExistence type="predicted"/>